<dbReference type="Proteomes" id="UP001230426">
    <property type="component" value="Unassembled WGS sequence"/>
</dbReference>
<keyword evidence="3" id="KW-1185">Reference proteome</keyword>
<feature type="region of interest" description="Disordered" evidence="1">
    <location>
        <begin position="1"/>
        <end position="20"/>
    </location>
</feature>
<name>A0ABT9RM56_9ACTN</name>
<reference evidence="2 3" key="1">
    <citation type="submission" date="2023-07" db="EMBL/GenBank/DDBJ databases">
        <title>Sequencing the genomes of 1000 actinobacteria strains.</title>
        <authorList>
            <person name="Klenk H.-P."/>
        </authorList>
    </citation>
    <scope>NUCLEOTIDE SEQUENCE [LARGE SCALE GENOMIC DNA]</scope>
    <source>
        <strain evidence="2 3">DSM 44109</strain>
    </source>
</reference>
<comment type="caution">
    <text evidence="2">The sequence shown here is derived from an EMBL/GenBank/DDBJ whole genome shotgun (WGS) entry which is preliminary data.</text>
</comment>
<evidence type="ECO:0000313" key="2">
    <source>
        <dbReference type="EMBL" id="MDP9869901.1"/>
    </source>
</evidence>
<proteinExistence type="predicted"/>
<sequence length="98" mass="10501">MTAVSDFPESPAKDPEQVIGIGEGHVGQGAATQQGLDEWFRILTCQVIHVALEERRERATVGLLLQPRQNELLDQVPGGAASRSDWMGPHGASASVAR</sequence>
<feature type="region of interest" description="Disordered" evidence="1">
    <location>
        <begin position="75"/>
        <end position="98"/>
    </location>
</feature>
<evidence type="ECO:0000256" key="1">
    <source>
        <dbReference type="SAM" id="MobiDB-lite"/>
    </source>
</evidence>
<accession>A0ABT9RM56</accession>
<evidence type="ECO:0000313" key="3">
    <source>
        <dbReference type="Proteomes" id="UP001230426"/>
    </source>
</evidence>
<dbReference type="EMBL" id="JAUSRB010000002">
    <property type="protein sequence ID" value="MDP9869901.1"/>
    <property type="molecule type" value="Genomic_DNA"/>
</dbReference>
<gene>
    <name evidence="2" type="ORF">J2S55_009167</name>
</gene>
<protein>
    <submittedName>
        <fullName evidence="2">Uncharacterized protein</fullName>
    </submittedName>
</protein>
<dbReference type="RefSeq" id="WP_306874378.1">
    <property type="nucleotide sequence ID" value="NZ_JAUSRB010000002.1"/>
</dbReference>
<organism evidence="2 3">
    <name type="scientific">Streptosporangium brasiliense</name>
    <dbReference type="NCBI Taxonomy" id="47480"/>
    <lineage>
        <taxon>Bacteria</taxon>
        <taxon>Bacillati</taxon>
        <taxon>Actinomycetota</taxon>
        <taxon>Actinomycetes</taxon>
        <taxon>Streptosporangiales</taxon>
        <taxon>Streptosporangiaceae</taxon>
        <taxon>Streptosporangium</taxon>
    </lineage>
</organism>